<dbReference type="SUPFAM" id="SSF53756">
    <property type="entry name" value="UDP-Glycosyltransferase/glycogen phosphorylase"/>
    <property type="match status" value="1"/>
</dbReference>
<dbReference type="PANTHER" id="PTHR12526:SF630">
    <property type="entry name" value="GLYCOSYLTRANSFERASE"/>
    <property type="match status" value="1"/>
</dbReference>
<reference evidence="4" key="1">
    <citation type="journal article" date="2011" name="MBio">
        <title>Novel metabolic attributes of the genus Cyanothece, comprising a group of unicellular nitrogen-fixing Cyanobacteria.</title>
        <authorList>
            <person name="Bandyopadhyay A."/>
            <person name="Elvitigala T."/>
            <person name="Welsh E."/>
            <person name="Stockel J."/>
            <person name="Liberton M."/>
            <person name="Min H."/>
            <person name="Sherman L.A."/>
            <person name="Pakrasi H.B."/>
        </authorList>
    </citation>
    <scope>NUCLEOTIDE SEQUENCE [LARGE SCALE GENOMIC DNA]</scope>
    <source>
        <strain evidence="4">PCC 7822</strain>
        <plasmid evidence="4">Cy782201</plasmid>
    </source>
</reference>
<geneLocation type="plasmid" evidence="3 4">
    <name>Cy782201</name>
</geneLocation>
<dbReference type="InterPro" id="IPR028098">
    <property type="entry name" value="Glyco_trans_4-like_N"/>
</dbReference>
<dbReference type="RefSeq" id="WP_013334348.1">
    <property type="nucleotide sequence ID" value="NC_014533.1"/>
</dbReference>
<dbReference type="Pfam" id="PF13439">
    <property type="entry name" value="Glyco_transf_4"/>
    <property type="match status" value="1"/>
</dbReference>
<organism evidence="3 4">
    <name type="scientific">Gloeothece verrucosa (strain PCC 7822)</name>
    <name type="common">Cyanothece sp. (strain PCC 7822)</name>
    <dbReference type="NCBI Taxonomy" id="497965"/>
    <lineage>
        <taxon>Bacteria</taxon>
        <taxon>Bacillati</taxon>
        <taxon>Cyanobacteriota</taxon>
        <taxon>Cyanophyceae</taxon>
        <taxon>Oscillatoriophycideae</taxon>
        <taxon>Chroococcales</taxon>
        <taxon>Aphanothecaceae</taxon>
        <taxon>Gloeothece</taxon>
        <taxon>Gloeothece verrucosa</taxon>
    </lineage>
</organism>
<accession>E0UKW8</accession>
<protein>
    <submittedName>
        <fullName evidence="3">Glycosyl transferase group 1</fullName>
    </submittedName>
</protein>
<dbReference type="EMBL" id="CP002199">
    <property type="protein sequence ID" value="ADN17598.1"/>
    <property type="molecule type" value="Genomic_DNA"/>
</dbReference>
<dbReference type="GO" id="GO:0016757">
    <property type="term" value="F:glycosyltransferase activity"/>
    <property type="evidence" value="ECO:0007669"/>
    <property type="project" value="InterPro"/>
</dbReference>
<dbReference type="AlphaFoldDB" id="E0UKW8"/>
<dbReference type="HOGENOM" id="CLU_009583_0_3_3"/>
<gene>
    <name evidence="3" type="ordered locus">Cyan7822_5737</name>
</gene>
<name>E0UKW8_GLOV7</name>
<keyword evidence="4" id="KW-1185">Reference proteome</keyword>
<sequence>MSKRLLLISSNSSDRGGGERYLIYLTQGLHQIGWDVYVLLSNLSYMDNWAKELIAQGATVYRQNLLGLKHRPLRFLQSITDTKQQREVAKICQDIAPDAILVNQQYDEDGLDYLAGALMANVAPVGGVIHLPMTANKAQRPLGNLRGRLLKWWYKKHSYSLILVSKGCQKEWENYYNYPCSIQVVHHGCSFPNLESFYPTTLNDWKDSLPIIGFSGQFVFQKNLQLLIDAWLWTIKKGIKSKLLLIGDGPERNNIENQLRQYAPENTWYITGWLEHPEAYLSMLDIYVMTSHFEGLPLALIEVVGRAIPAVVTNFNGASDVLDHASWVKIAPSPSPESVGQTLIESINQLSYLKQQANNGYQNFQKYFSLDRMANETLKALGLA</sequence>
<dbReference type="Pfam" id="PF00534">
    <property type="entry name" value="Glycos_transf_1"/>
    <property type="match status" value="1"/>
</dbReference>
<dbReference type="CAZy" id="GT4">
    <property type="family name" value="Glycosyltransferase Family 4"/>
</dbReference>
<feature type="domain" description="Glycosyltransferase subfamily 4-like N-terminal" evidence="2">
    <location>
        <begin position="16"/>
        <end position="188"/>
    </location>
</feature>
<dbReference type="OrthoDB" id="9806653at2"/>
<evidence type="ECO:0000259" key="1">
    <source>
        <dbReference type="Pfam" id="PF00534"/>
    </source>
</evidence>
<dbReference type="Gene3D" id="3.40.50.2000">
    <property type="entry name" value="Glycogen Phosphorylase B"/>
    <property type="match status" value="2"/>
</dbReference>
<proteinExistence type="predicted"/>
<dbReference type="PANTHER" id="PTHR12526">
    <property type="entry name" value="GLYCOSYLTRANSFERASE"/>
    <property type="match status" value="1"/>
</dbReference>
<evidence type="ECO:0000313" key="3">
    <source>
        <dbReference type="EMBL" id="ADN17598.1"/>
    </source>
</evidence>
<feature type="domain" description="Glycosyl transferase family 1" evidence="1">
    <location>
        <begin position="206"/>
        <end position="362"/>
    </location>
</feature>
<dbReference type="InterPro" id="IPR001296">
    <property type="entry name" value="Glyco_trans_1"/>
</dbReference>
<dbReference type="KEGG" id="cyj:Cyan7822_5737"/>
<dbReference type="CDD" id="cd03801">
    <property type="entry name" value="GT4_PimA-like"/>
    <property type="match status" value="1"/>
</dbReference>
<dbReference type="Proteomes" id="UP000008206">
    <property type="component" value="Plasmid Cy782201"/>
</dbReference>
<keyword evidence="3" id="KW-0808">Transferase</keyword>
<keyword evidence="3" id="KW-0614">Plasmid</keyword>
<evidence type="ECO:0000259" key="2">
    <source>
        <dbReference type="Pfam" id="PF13439"/>
    </source>
</evidence>
<evidence type="ECO:0000313" key="4">
    <source>
        <dbReference type="Proteomes" id="UP000008206"/>
    </source>
</evidence>